<dbReference type="OrthoDB" id="2480484at2"/>
<proteinExistence type="predicted"/>
<dbReference type="EMBL" id="BJOL01000028">
    <property type="protein sequence ID" value="GED60272.1"/>
    <property type="molecule type" value="Genomic_DNA"/>
</dbReference>
<name>A0A837KJ69_9BACL</name>
<dbReference type="Proteomes" id="UP000319498">
    <property type="component" value="Unassembled WGS sequence"/>
</dbReference>
<evidence type="ECO:0000313" key="4">
    <source>
        <dbReference type="Proteomes" id="UP000035218"/>
    </source>
</evidence>
<evidence type="ECO:0000256" key="1">
    <source>
        <dbReference type="SAM" id="MobiDB-lite"/>
    </source>
</evidence>
<evidence type="ECO:0000313" key="2">
    <source>
        <dbReference type="EMBL" id="GED60272.1"/>
    </source>
</evidence>
<reference evidence="3 4" key="1">
    <citation type="submission" date="2015-05" db="EMBL/GenBank/DDBJ databases">
        <title>Genome sequencing project for genomic taxonomy and phylogenomics of Bacillus-like bacteria.</title>
        <authorList>
            <person name="Liu B."/>
            <person name="Wang J."/>
            <person name="Zhu Y."/>
            <person name="Liu G."/>
            <person name="Chen Q."/>
            <person name="Chen Z."/>
            <person name="Lan J."/>
            <person name="Che J."/>
            <person name="Ge C."/>
            <person name="Shi H."/>
            <person name="Pan Z."/>
            <person name="Liu X."/>
        </authorList>
    </citation>
    <scope>NUCLEOTIDE SEQUENCE [LARGE SCALE GENOMIC DNA]</scope>
    <source>
        <strain evidence="3 4">DSM 9885</strain>
    </source>
</reference>
<organism evidence="3 4">
    <name type="scientific">Brevibacillus formosus</name>
    <dbReference type="NCBI Taxonomy" id="54913"/>
    <lineage>
        <taxon>Bacteria</taxon>
        <taxon>Bacillati</taxon>
        <taxon>Bacillota</taxon>
        <taxon>Bacilli</taxon>
        <taxon>Bacillales</taxon>
        <taxon>Paenibacillaceae</taxon>
        <taxon>Brevibacillus</taxon>
    </lineage>
</organism>
<dbReference type="EMBL" id="LDCN01000006">
    <property type="protein sequence ID" value="KLH97478.1"/>
    <property type="molecule type" value="Genomic_DNA"/>
</dbReference>
<feature type="region of interest" description="Disordered" evidence="1">
    <location>
        <begin position="26"/>
        <end position="57"/>
    </location>
</feature>
<keyword evidence="5" id="KW-1185">Reference proteome</keyword>
<feature type="compositionally biased region" description="Gly residues" evidence="1">
    <location>
        <begin position="836"/>
        <end position="847"/>
    </location>
</feature>
<reference evidence="2 5" key="2">
    <citation type="submission" date="2019-06" db="EMBL/GenBank/DDBJ databases">
        <title>Whole genome shotgun sequence of Brevibacillus formosus NBRC 15716.</title>
        <authorList>
            <person name="Hosoyama A."/>
            <person name="Uohara A."/>
            <person name="Ohji S."/>
            <person name="Ichikawa N."/>
        </authorList>
    </citation>
    <scope>NUCLEOTIDE SEQUENCE [LARGE SCALE GENOMIC DNA]</scope>
    <source>
        <strain evidence="2 5">NBRC 15716</strain>
    </source>
</reference>
<evidence type="ECO:0000313" key="3">
    <source>
        <dbReference type="EMBL" id="KLH97478.1"/>
    </source>
</evidence>
<sequence length="1546" mass="176308">MGHTFGIFSKSVGNVTFGKMRSSLVEGAFHPNHPDNPDSPNRPRAEDRYAGYQNPLLGDPGKGQIGRWQTVNLDSLESMIDQMIEQFVRDKNWYAKVRCREALWNMYRRLEWWVNQQIDPQKNDYQRALLMVRDCIYKILKNAEQPDGTHQNVSLPVCPAPYYHHFSGYYLNHYDAIDKEVPTFDMRTLPLSDKFHGLFRYVSSTEDQEWKMVHSVGSNEMAGSENIMKLDVTTLKHGNSSKVTFQWRFKKQGFIRFKYMASTAPGDGLLFFINNNQVGGEWNQSNSWQEAKFHVKPGQTYKFDWFVRRMSDRRFGKNAVYVKDVECVEVVQSLDEQTPPDVDTLGNKAFADPKWQWLTRSSKSIMTTYYNGEVTEEINGREVSISLDNECDGVFSWSHKMGRVTPPYQFDVNTFFDDTFQQSIMHGSGLYGSYASSHHGPPWSLDPYEHYSETTSGDANITYDVRIGDKTTVNVKGEVELICPPLSIDHYNPQVISDLDADTAHFSFSGVNVWKRWSHPDFNMQALVMEDPIRQGTGDASTTVTLFDDGWFEFDYACDFRPSETLEVLVDGEQVLVSASTTEIQSAKIPLTKGTHTITFRVTDSYTEEPFRAEKDTDFDYDDDSEKIRGRFGSYISVDRPNDWDYSRTKKMATTTENRAEIDYQVKLNPGASLNFTEKVLLEPVIDVTDFDPDRSKYVRVFSEDFNSGDERWSRDIDVRDNWKWVDIYQLYHPESNTGDIDDGVLMVKDQDGTTNRVYLRDIELKNPGFVRFEYGGKYSRYESLKLYDNGKLIWEGNENHESAVGLYREVALPAGKHSLKWVYEDLEEIEVEVGSGSGAGGSGSGGTDEPEELTPEEGGQKCYKAGIKNHDIDYSLYDSGLPSSITGRMFYKGHEQSKNGGIVTREVTAPSFASYTYSEKLKVFGGTGIPNNAPSKSDLDYSGLKLNSNLKMINGYPVLFTDSIVPGNTVKHVISFTGGGIITLRCKFASLVRDLDKSKEPKIGIEYKGYRASFQMVLSSTPQGSGDLVWSWTQNAGSSRDYKNIDWSKAKDVFVKLDDYGRLFPVRKWYLQLIFKDEYPDNDRVDSNLQFAAINNLVITTTQRDNEGEDLYDTTEVKMEVIDKSTGKSIGKPYPAYYNGVSQYNKAEREHPIQLVIPPGKTYQIRYTLVKGPGTKGGLHGNGGSFRLSEGKFKEKWEDYCHDSTGHYYPKKETPYTGTPPTPPATEWVIPPDSWCWLDAIEVWESPDPVRLCKDTRLRVRVYDEDSDELISEDEYDGDDEQLIEVALNNNTPEAKRYRVNYRFLTKCDDMVSLSDAHVQLEDVKPLKKSSCTVSGFKVTENTAIWMGGCNGSKMHLNVYGQNGALIHSQTFLEEGRQSFGLASLLPTSSPSYRFEFITEQKGTTSAVTGKEYKTTFRMRDFQAIETWELIPEPFNSKLEFYIDNVLMDTFTQQGGFYDHYYPVEAGKHTYKWKFIAQSSGQVWDGCEIDYIKLTNWICDKVLVTPYCDPGSGDKCVEALIKCLLAIWKQRPEACVIGKRIWLFT</sequence>
<dbReference type="Proteomes" id="UP000035218">
    <property type="component" value="Unassembled WGS sequence"/>
</dbReference>
<feature type="region of interest" description="Disordered" evidence="1">
    <location>
        <begin position="834"/>
        <end position="859"/>
    </location>
</feature>
<feature type="compositionally biased region" description="Basic and acidic residues" evidence="1">
    <location>
        <begin position="32"/>
        <end position="49"/>
    </location>
</feature>
<comment type="caution">
    <text evidence="3">The sequence shown here is derived from an EMBL/GenBank/DDBJ whole genome shotgun (WGS) entry which is preliminary data.</text>
</comment>
<evidence type="ECO:0000313" key="5">
    <source>
        <dbReference type="Proteomes" id="UP000319498"/>
    </source>
</evidence>
<accession>A0A837KJ69</accession>
<gene>
    <name evidence="3" type="ORF">AA984_20295</name>
    <name evidence="2" type="ORF">BFO01nite_44040</name>
</gene>
<protein>
    <submittedName>
        <fullName evidence="3">Uncharacterized protein</fullName>
    </submittedName>
</protein>